<dbReference type="EMBL" id="OX451739">
    <property type="protein sequence ID" value="CAI8608264.1"/>
    <property type="molecule type" value="Genomic_DNA"/>
</dbReference>
<dbReference type="GO" id="GO:0006952">
    <property type="term" value="P:defense response"/>
    <property type="evidence" value="ECO:0007669"/>
    <property type="project" value="UniProtKB-KW"/>
</dbReference>
<evidence type="ECO:0000313" key="6">
    <source>
        <dbReference type="Proteomes" id="UP001157006"/>
    </source>
</evidence>
<evidence type="ECO:0000256" key="2">
    <source>
        <dbReference type="ARBA" id="ARBA00022741"/>
    </source>
</evidence>
<evidence type="ECO:0000313" key="5">
    <source>
        <dbReference type="EMBL" id="CAI8608264.1"/>
    </source>
</evidence>
<organism evidence="5 6">
    <name type="scientific">Vicia faba</name>
    <name type="common">Broad bean</name>
    <name type="synonym">Faba vulgaris</name>
    <dbReference type="NCBI Taxonomy" id="3906"/>
    <lineage>
        <taxon>Eukaryota</taxon>
        <taxon>Viridiplantae</taxon>
        <taxon>Streptophyta</taxon>
        <taxon>Embryophyta</taxon>
        <taxon>Tracheophyta</taxon>
        <taxon>Spermatophyta</taxon>
        <taxon>Magnoliopsida</taxon>
        <taxon>eudicotyledons</taxon>
        <taxon>Gunneridae</taxon>
        <taxon>Pentapetalae</taxon>
        <taxon>rosids</taxon>
        <taxon>fabids</taxon>
        <taxon>Fabales</taxon>
        <taxon>Fabaceae</taxon>
        <taxon>Papilionoideae</taxon>
        <taxon>50 kb inversion clade</taxon>
        <taxon>NPAAA clade</taxon>
        <taxon>Hologalegina</taxon>
        <taxon>IRL clade</taxon>
        <taxon>Fabeae</taxon>
        <taxon>Vicia</taxon>
    </lineage>
</organism>
<evidence type="ECO:0000259" key="4">
    <source>
        <dbReference type="Pfam" id="PF18052"/>
    </source>
</evidence>
<keyword evidence="3" id="KW-0611">Plant defense</keyword>
<feature type="domain" description="Disease resistance N-terminal" evidence="4">
    <location>
        <begin position="11"/>
        <end position="73"/>
    </location>
</feature>
<evidence type="ECO:0000256" key="1">
    <source>
        <dbReference type="ARBA" id="ARBA00022737"/>
    </source>
</evidence>
<dbReference type="Proteomes" id="UP001157006">
    <property type="component" value="Chromosome 4"/>
</dbReference>
<dbReference type="GO" id="GO:0000166">
    <property type="term" value="F:nucleotide binding"/>
    <property type="evidence" value="ECO:0007669"/>
    <property type="project" value="UniProtKB-KW"/>
</dbReference>
<accession>A0AAV1ACQ7</accession>
<proteinExistence type="predicted"/>
<dbReference type="InterPro" id="IPR041118">
    <property type="entry name" value="Rx_N"/>
</dbReference>
<keyword evidence="6" id="KW-1185">Reference proteome</keyword>
<protein>
    <recommendedName>
        <fullName evidence="4">Disease resistance N-terminal domain-containing protein</fullName>
    </recommendedName>
</protein>
<sequence>MRGQILGTIEVDRFCEIVESIKVVLLDAELKQEQNHVVQNWIGRLNDVLHPADDLLDEFVIQDMRHKMEVQEKNKVSKLNLSQNVVVVRKTNEVRREISPFFRIGYHW</sequence>
<name>A0AAV1ACQ7_VICFA</name>
<keyword evidence="1" id="KW-0677">Repeat</keyword>
<evidence type="ECO:0000256" key="3">
    <source>
        <dbReference type="ARBA" id="ARBA00022821"/>
    </source>
</evidence>
<keyword evidence="2" id="KW-0547">Nucleotide-binding</keyword>
<dbReference type="AlphaFoldDB" id="A0AAV1ACQ7"/>
<dbReference type="Gene3D" id="1.20.5.4130">
    <property type="match status" value="1"/>
</dbReference>
<reference evidence="5 6" key="1">
    <citation type="submission" date="2023-01" db="EMBL/GenBank/DDBJ databases">
        <authorList>
            <person name="Kreplak J."/>
        </authorList>
    </citation>
    <scope>NUCLEOTIDE SEQUENCE [LARGE SCALE GENOMIC DNA]</scope>
</reference>
<dbReference type="Pfam" id="PF18052">
    <property type="entry name" value="Rx_N"/>
    <property type="match status" value="1"/>
</dbReference>
<gene>
    <name evidence="5" type="ORF">VFH_IV075880</name>
</gene>